<dbReference type="EMBL" id="WBXO01000002">
    <property type="protein sequence ID" value="KAB2953678.1"/>
    <property type="molecule type" value="Genomic_DNA"/>
</dbReference>
<feature type="repeat" description="TPR" evidence="1">
    <location>
        <begin position="500"/>
        <end position="533"/>
    </location>
</feature>
<evidence type="ECO:0000259" key="3">
    <source>
        <dbReference type="Pfam" id="PF07833"/>
    </source>
</evidence>
<evidence type="ECO:0000313" key="6">
    <source>
        <dbReference type="Proteomes" id="UP000468766"/>
    </source>
</evidence>
<dbReference type="SUPFAM" id="SSF48452">
    <property type="entry name" value="TPR-like"/>
    <property type="match status" value="2"/>
</dbReference>
<dbReference type="InterPro" id="IPR036582">
    <property type="entry name" value="Mao_N_sf"/>
</dbReference>
<reference evidence="5 6" key="1">
    <citation type="submission" date="2019-10" db="EMBL/GenBank/DDBJ databases">
        <title>Whole-genome sequence of the extremophile Heliorestis acidaminivorans DSM 24790.</title>
        <authorList>
            <person name="Kyndt J.A."/>
            <person name="Meyer T.E."/>
        </authorList>
    </citation>
    <scope>NUCLEOTIDE SEQUENCE [LARGE SCALE GENOMIC DNA]</scope>
    <source>
        <strain evidence="5 6">DSM 24790</strain>
    </source>
</reference>
<feature type="repeat" description="TPR" evidence="1">
    <location>
        <begin position="313"/>
        <end position="346"/>
    </location>
</feature>
<dbReference type="SUPFAM" id="SSF55383">
    <property type="entry name" value="Copper amine oxidase, domain N"/>
    <property type="match status" value="1"/>
</dbReference>
<dbReference type="InterPro" id="IPR035986">
    <property type="entry name" value="PKD_dom_sf"/>
</dbReference>
<dbReference type="PANTHER" id="PTHR12558">
    <property type="entry name" value="CELL DIVISION CYCLE 16,23,27"/>
    <property type="match status" value="1"/>
</dbReference>
<protein>
    <submittedName>
        <fullName evidence="5">Tetratricopeptide repeat protein</fullName>
    </submittedName>
</protein>
<dbReference type="InterPro" id="IPR019734">
    <property type="entry name" value="TPR_rpt"/>
</dbReference>
<dbReference type="Pfam" id="PF18911">
    <property type="entry name" value="PKD_4"/>
    <property type="match status" value="1"/>
</dbReference>
<dbReference type="Gene3D" id="2.60.40.10">
    <property type="entry name" value="Immunoglobulins"/>
    <property type="match status" value="1"/>
</dbReference>
<feature type="repeat" description="TPR" evidence="1">
    <location>
        <begin position="364"/>
        <end position="397"/>
    </location>
</feature>
<organism evidence="5 6">
    <name type="scientific">Heliorestis acidaminivorans</name>
    <dbReference type="NCBI Taxonomy" id="553427"/>
    <lineage>
        <taxon>Bacteria</taxon>
        <taxon>Bacillati</taxon>
        <taxon>Bacillota</taxon>
        <taxon>Clostridia</taxon>
        <taxon>Eubacteriales</taxon>
        <taxon>Heliobacteriaceae</taxon>
        <taxon>Heliorestis</taxon>
    </lineage>
</organism>
<feature type="repeat" description="TPR" evidence="1">
    <location>
        <begin position="40"/>
        <end position="73"/>
    </location>
</feature>
<dbReference type="SMART" id="SM00028">
    <property type="entry name" value="TPR"/>
    <property type="match status" value="13"/>
</dbReference>
<dbReference type="CDD" id="cd00146">
    <property type="entry name" value="PKD"/>
    <property type="match status" value="1"/>
</dbReference>
<evidence type="ECO:0000256" key="2">
    <source>
        <dbReference type="SAM" id="SignalP"/>
    </source>
</evidence>
<dbReference type="Pfam" id="PF13432">
    <property type="entry name" value="TPR_16"/>
    <property type="match status" value="2"/>
</dbReference>
<dbReference type="Gene3D" id="3.30.457.10">
    <property type="entry name" value="Copper amine oxidase-like, N-terminal domain"/>
    <property type="match status" value="1"/>
</dbReference>
<dbReference type="Pfam" id="PF14559">
    <property type="entry name" value="TPR_19"/>
    <property type="match status" value="2"/>
</dbReference>
<dbReference type="SUPFAM" id="SSF49299">
    <property type="entry name" value="PKD domain"/>
    <property type="match status" value="1"/>
</dbReference>
<dbReference type="Proteomes" id="UP000468766">
    <property type="component" value="Unassembled WGS sequence"/>
</dbReference>
<feature type="chain" id="PRO_5039028091" evidence="2">
    <location>
        <begin position="23"/>
        <end position="747"/>
    </location>
</feature>
<dbReference type="PANTHER" id="PTHR12558:SF13">
    <property type="entry name" value="CELL DIVISION CYCLE PROTEIN 27 HOMOLOG"/>
    <property type="match status" value="1"/>
</dbReference>
<keyword evidence="6" id="KW-1185">Reference proteome</keyword>
<dbReference type="OrthoDB" id="2080803at2"/>
<dbReference type="InterPro" id="IPR012854">
    <property type="entry name" value="Cu_amine_oxidase-like_N"/>
</dbReference>
<comment type="caution">
    <text evidence="5">The sequence shown here is derived from an EMBL/GenBank/DDBJ whole genome shotgun (WGS) entry which is preliminary data.</text>
</comment>
<name>A0A6I0F855_9FIRM</name>
<feature type="signal peptide" evidence="2">
    <location>
        <begin position="1"/>
        <end position="22"/>
    </location>
</feature>
<dbReference type="AlphaFoldDB" id="A0A6I0F855"/>
<dbReference type="Gene3D" id="1.25.40.10">
    <property type="entry name" value="Tetratricopeptide repeat domain"/>
    <property type="match status" value="4"/>
</dbReference>
<dbReference type="InterPro" id="IPR000601">
    <property type="entry name" value="PKD_dom"/>
</dbReference>
<feature type="repeat" description="TPR" evidence="1">
    <location>
        <begin position="209"/>
        <end position="242"/>
    </location>
</feature>
<gene>
    <name evidence="5" type="ORF">F9B85_03400</name>
</gene>
<dbReference type="InterPro" id="IPR011990">
    <property type="entry name" value="TPR-like_helical_dom_sf"/>
</dbReference>
<evidence type="ECO:0000256" key="1">
    <source>
        <dbReference type="PROSITE-ProRule" id="PRU00339"/>
    </source>
</evidence>
<feature type="repeat" description="TPR" evidence="1">
    <location>
        <begin position="398"/>
        <end position="431"/>
    </location>
</feature>
<dbReference type="PROSITE" id="PS50005">
    <property type="entry name" value="TPR"/>
    <property type="match status" value="7"/>
</dbReference>
<evidence type="ECO:0000259" key="4">
    <source>
        <dbReference type="Pfam" id="PF18911"/>
    </source>
</evidence>
<feature type="domain" description="PKD" evidence="4">
    <location>
        <begin position="543"/>
        <end position="627"/>
    </location>
</feature>
<dbReference type="GO" id="GO:0042802">
    <property type="term" value="F:identical protein binding"/>
    <property type="evidence" value="ECO:0007669"/>
    <property type="project" value="InterPro"/>
</dbReference>
<proteinExistence type="predicted"/>
<keyword evidence="2" id="KW-0732">Signal</keyword>
<dbReference type="InterPro" id="IPR013783">
    <property type="entry name" value="Ig-like_fold"/>
</dbReference>
<sequence length="747" mass="84089">MKKMKPHTLVSLCLSMSLFLTATLCPLTASNAYASENREARAHCYLGDSQIKQKRYEQAERAFRDALKSDKNAPCAHHGLGQALLGLKRYEEAEKSLRQAISLAPREALYYETLGYLQYKTERFEESLDTYSKAVAYGGGPRAHAGYGQVLIDKEEGSKAETILRKSILQNPYGVEPYLVLGQYYRQEQRLDDADELYKYALRHGLNVPEIRKGLGLIFLDRNEYDLAFWEFHQAQTMNPNDPEAAMLLGKLYEKQKKYVDAARYYMEAVAKTAPEDRAMSYLKLGRSLAGNKENSLALQFFQKGSELKPQWPEPLLEIAYIYGKQKAWSDAEKALQKALTLVPQNSAQLEELTKAGLEVSDEAFYKYALALLYFDQKRYDEAIEPLEQAIARKPQNAEFLTALGHVYYEKRHTYRAEEYYLKALQAKSNYKSALLGLAQVQRDEGRYEEARDTFWRVHQLDSNSVDGLVGLGDVNFLQNRMSEARRYYDLAMVQNQSDPRAHMGLGFILQKQGEATQAEQKFKYAKRLDPDVVSLLDRVKLPQAHMALRPAEGPAPLAVTLDGRSSTDSAKEKDGLTSYAWYVDGQKIGDGSQVRYTFEQPGIYELSLIVEEASGAKSKATQKVTVGSGIALTYQGQAVKIDPAYGQMRLEQNRVLVPMRFIFELLGAELSWDEQSRQATAVKESRVVQLAVGSTTVSVNGESRQIDVPAQIDAQSGRLLIPLRFVAEGLGAKVNYDATSGTVHIE</sequence>
<feature type="domain" description="Copper amine oxidase-like N-terminal" evidence="3">
    <location>
        <begin position="649"/>
        <end position="746"/>
    </location>
</feature>
<feature type="repeat" description="TPR" evidence="1">
    <location>
        <begin position="74"/>
        <end position="107"/>
    </location>
</feature>
<dbReference type="Pfam" id="PF13414">
    <property type="entry name" value="TPR_11"/>
    <property type="match status" value="1"/>
</dbReference>
<accession>A0A6I0F855</accession>
<evidence type="ECO:0000313" key="5">
    <source>
        <dbReference type="EMBL" id="KAB2953678.1"/>
    </source>
</evidence>
<keyword evidence="1" id="KW-0802">TPR repeat</keyword>
<dbReference type="Pfam" id="PF07833">
    <property type="entry name" value="Cu_amine_oxidN1"/>
    <property type="match status" value="1"/>
</dbReference>